<keyword evidence="1 4" id="KW-0378">Hydrolase</keyword>
<sequence>MALVVEAAGGILYRWRNDFPGWMKFSDHGTPPEGTAAHAVLDELEVCVVHRPRYDDWTWPKGKLDVNETRRHAAVREIGEETGLHVRLGAYIGDIEYPLALEGQHERNGNDDDKDDGRNDGKAPKSAKLKGVDTKHCFYWMATPLDDAAGERLYDAFGPVHLADRAEIDNVVWLPVFRARHVLTHPLDRHILDQFVDRVEEGATAAVTVLLVRHAKAEARKTWTGTDADRPITPRGAAAAYALSRELACYAPSRLVSSPWRRCRQTLQPLSWQCGMPIESAEPLTEDAYAADPDAAWRCFLGNIDDALDTRRPTAISMHRPVIGGIFAHLRTLCATKTLAKRLVAKTPYMTTGTAMMLSVVRTPDGPKIIDIQKVRPIVY</sequence>
<organism evidence="4 5">
    <name type="scientific">Bifidobacterium moraviense</name>
    <dbReference type="NCBI Taxonomy" id="2675323"/>
    <lineage>
        <taxon>Bacteria</taxon>
        <taxon>Bacillati</taxon>
        <taxon>Actinomycetota</taxon>
        <taxon>Actinomycetes</taxon>
        <taxon>Bifidobacteriales</taxon>
        <taxon>Bifidobacteriaceae</taxon>
        <taxon>Bifidobacterium</taxon>
    </lineage>
</organism>
<feature type="compositionally biased region" description="Basic and acidic residues" evidence="2">
    <location>
        <begin position="104"/>
        <end position="123"/>
    </location>
</feature>
<proteinExistence type="predicted"/>
<dbReference type="EMBL" id="JAAIIH010000007">
    <property type="protein sequence ID" value="NMN00568.1"/>
    <property type="molecule type" value="Genomic_DNA"/>
</dbReference>
<dbReference type="CDD" id="cd07067">
    <property type="entry name" value="HP_PGM_like"/>
    <property type="match status" value="1"/>
</dbReference>
<dbReference type="InterPro" id="IPR020084">
    <property type="entry name" value="NUDIX_hydrolase_CS"/>
</dbReference>
<dbReference type="InterPro" id="IPR051325">
    <property type="entry name" value="Nudix_hydrolase_domain"/>
</dbReference>
<dbReference type="PANTHER" id="PTHR21340">
    <property type="entry name" value="DIADENOSINE 5,5-P1,P4-TETRAPHOSPHATE PYROPHOSPHOHYDROLASE MUTT"/>
    <property type="match status" value="1"/>
</dbReference>
<evidence type="ECO:0000256" key="2">
    <source>
        <dbReference type="SAM" id="MobiDB-lite"/>
    </source>
</evidence>
<dbReference type="SUPFAM" id="SSF55811">
    <property type="entry name" value="Nudix"/>
    <property type="match status" value="1"/>
</dbReference>
<name>A0A7Y0F240_9BIFI</name>
<dbReference type="RefSeq" id="WP_169275747.1">
    <property type="nucleotide sequence ID" value="NZ_JAAIIH010000007.1"/>
</dbReference>
<feature type="domain" description="Nudix hydrolase" evidence="3">
    <location>
        <begin position="31"/>
        <end position="197"/>
    </location>
</feature>
<protein>
    <submittedName>
        <fullName evidence="4">Phosphohydrolase (MutT/NUDIX family protein)</fullName>
    </submittedName>
</protein>
<dbReference type="GO" id="GO:0004081">
    <property type="term" value="F:bis(5'-nucleosyl)-tetraphosphatase (asymmetrical) activity"/>
    <property type="evidence" value="ECO:0007669"/>
    <property type="project" value="TreeGrafter"/>
</dbReference>
<gene>
    <name evidence="4" type="ORF">G1C96_1147</name>
</gene>
<dbReference type="InterPro" id="IPR029033">
    <property type="entry name" value="His_PPase_superfam"/>
</dbReference>
<evidence type="ECO:0000313" key="5">
    <source>
        <dbReference type="Proteomes" id="UP000588277"/>
    </source>
</evidence>
<dbReference type="PROSITE" id="PS51462">
    <property type="entry name" value="NUDIX"/>
    <property type="match status" value="1"/>
</dbReference>
<evidence type="ECO:0000259" key="3">
    <source>
        <dbReference type="PROSITE" id="PS51462"/>
    </source>
</evidence>
<evidence type="ECO:0000313" key="4">
    <source>
        <dbReference type="EMBL" id="NMN00568.1"/>
    </source>
</evidence>
<dbReference type="CDD" id="cd03673">
    <property type="entry name" value="NUDIX_Ap6A_hydrolase"/>
    <property type="match status" value="1"/>
</dbReference>
<dbReference type="SUPFAM" id="SSF53254">
    <property type="entry name" value="Phosphoglycerate mutase-like"/>
    <property type="match status" value="1"/>
</dbReference>
<dbReference type="PROSITE" id="PS00893">
    <property type="entry name" value="NUDIX_BOX"/>
    <property type="match status" value="1"/>
</dbReference>
<dbReference type="SMART" id="SM00855">
    <property type="entry name" value="PGAM"/>
    <property type="match status" value="1"/>
</dbReference>
<dbReference type="Gene3D" id="3.90.79.10">
    <property type="entry name" value="Nucleoside Triphosphate Pyrophosphohydrolase"/>
    <property type="match status" value="1"/>
</dbReference>
<dbReference type="Gene3D" id="3.40.50.1240">
    <property type="entry name" value="Phosphoglycerate mutase-like"/>
    <property type="match status" value="1"/>
</dbReference>
<dbReference type="GO" id="GO:0006754">
    <property type="term" value="P:ATP biosynthetic process"/>
    <property type="evidence" value="ECO:0007669"/>
    <property type="project" value="TreeGrafter"/>
</dbReference>
<dbReference type="InterPro" id="IPR015797">
    <property type="entry name" value="NUDIX_hydrolase-like_dom_sf"/>
</dbReference>
<accession>A0A7Y0F240</accession>
<dbReference type="Pfam" id="PF00293">
    <property type="entry name" value="NUDIX"/>
    <property type="match status" value="1"/>
</dbReference>
<reference evidence="4 5" key="1">
    <citation type="submission" date="2020-02" db="EMBL/GenBank/DDBJ databases">
        <title>Characterization of phylogenetic diversity of novel bifidobacterial species isolated in Czech ZOOs.</title>
        <authorList>
            <person name="Lugli G.A."/>
            <person name="Vera N.B."/>
            <person name="Ventura M."/>
        </authorList>
    </citation>
    <scope>NUCLEOTIDE SEQUENCE [LARGE SCALE GENOMIC DNA]</scope>
    <source>
        <strain evidence="4 5">DSM 109958</strain>
    </source>
</reference>
<feature type="region of interest" description="Disordered" evidence="2">
    <location>
        <begin position="104"/>
        <end position="128"/>
    </location>
</feature>
<dbReference type="AlphaFoldDB" id="A0A7Y0F240"/>
<comment type="caution">
    <text evidence="4">The sequence shown here is derived from an EMBL/GenBank/DDBJ whole genome shotgun (WGS) entry which is preliminary data.</text>
</comment>
<keyword evidence="5" id="KW-1185">Reference proteome</keyword>
<dbReference type="InterPro" id="IPR000086">
    <property type="entry name" value="NUDIX_hydrolase_dom"/>
</dbReference>
<dbReference type="PANTHER" id="PTHR21340:SF0">
    <property type="entry name" value="BIS(5'-NUCLEOSYL)-TETRAPHOSPHATASE [ASYMMETRICAL]"/>
    <property type="match status" value="1"/>
</dbReference>
<dbReference type="Pfam" id="PF00300">
    <property type="entry name" value="His_Phos_1"/>
    <property type="match status" value="1"/>
</dbReference>
<dbReference type="GO" id="GO:0006167">
    <property type="term" value="P:AMP biosynthetic process"/>
    <property type="evidence" value="ECO:0007669"/>
    <property type="project" value="TreeGrafter"/>
</dbReference>
<dbReference type="Proteomes" id="UP000588277">
    <property type="component" value="Unassembled WGS sequence"/>
</dbReference>
<evidence type="ECO:0000256" key="1">
    <source>
        <dbReference type="ARBA" id="ARBA00022801"/>
    </source>
</evidence>
<dbReference type="InterPro" id="IPR013078">
    <property type="entry name" value="His_Pase_superF_clade-1"/>
</dbReference>